<dbReference type="Gene3D" id="3.40.50.300">
    <property type="entry name" value="P-loop containing nucleotide triphosphate hydrolases"/>
    <property type="match status" value="1"/>
</dbReference>
<dbReference type="Proteomes" id="UP000663827">
    <property type="component" value="Unassembled WGS sequence"/>
</dbReference>
<dbReference type="Pfam" id="PF00400">
    <property type="entry name" value="WD40"/>
    <property type="match status" value="10"/>
</dbReference>
<dbReference type="PANTHER" id="PTHR44129">
    <property type="entry name" value="WD REPEAT-CONTAINING PROTEIN POP1"/>
    <property type="match status" value="1"/>
</dbReference>
<dbReference type="Gene3D" id="2.130.10.10">
    <property type="entry name" value="YVTN repeat-like/Quinoprotein amine dehydrogenase"/>
    <property type="match status" value="4"/>
</dbReference>
<feature type="repeat" description="WD" evidence="3">
    <location>
        <begin position="784"/>
        <end position="825"/>
    </location>
</feature>
<feature type="repeat" description="WD" evidence="3">
    <location>
        <begin position="741"/>
        <end position="772"/>
    </location>
</feature>
<keyword evidence="1 3" id="KW-0853">WD repeat</keyword>
<protein>
    <recommendedName>
        <fullName evidence="4">Nephrocystin 3-like N-terminal domain-containing protein</fullName>
    </recommendedName>
</protein>
<dbReference type="SUPFAM" id="SSF52540">
    <property type="entry name" value="P-loop containing nucleoside triphosphate hydrolases"/>
    <property type="match status" value="1"/>
</dbReference>
<dbReference type="PROSITE" id="PS50082">
    <property type="entry name" value="WD_REPEATS_2"/>
    <property type="match status" value="7"/>
</dbReference>
<dbReference type="AlphaFoldDB" id="A0A8H3E187"/>
<dbReference type="Pfam" id="PF24883">
    <property type="entry name" value="NPHP3_N"/>
    <property type="match status" value="1"/>
</dbReference>
<keyword evidence="2" id="KW-0677">Repeat</keyword>
<dbReference type="InterPro" id="IPR056884">
    <property type="entry name" value="NPHP3-like_N"/>
</dbReference>
<dbReference type="SUPFAM" id="SSF50978">
    <property type="entry name" value="WD40 repeat-like"/>
    <property type="match status" value="1"/>
</dbReference>
<evidence type="ECO:0000256" key="1">
    <source>
        <dbReference type="ARBA" id="ARBA00022574"/>
    </source>
</evidence>
<name>A0A8H3E187_9AGAM</name>
<dbReference type="InterPro" id="IPR019775">
    <property type="entry name" value="WD40_repeat_CS"/>
</dbReference>
<evidence type="ECO:0000256" key="2">
    <source>
        <dbReference type="ARBA" id="ARBA00022737"/>
    </source>
</evidence>
<dbReference type="InterPro" id="IPR036322">
    <property type="entry name" value="WD40_repeat_dom_sf"/>
</dbReference>
<comment type="caution">
    <text evidence="5">The sequence shown here is derived from an EMBL/GenBank/DDBJ whole genome shotgun (WGS) entry which is preliminary data.</text>
</comment>
<dbReference type="InterPro" id="IPR020472">
    <property type="entry name" value="WD40_PAC1"/>
</dbReference>
<dbReference type="PRINTS" id="PR00320">
    <property type="entry name" value="GPROTEINBRPT"/>
</dbReference>
<reference evidence="5" key="1">
    <citation type="submission" date="2021-01" db="EMBL/GenBank/DDBJ databases">
        <authorList>
            <person name="Kaushik A."/>
        </authorList>
    </citation>
    <scope>NUCLEOTIDE SEQUENCE</scope>
    <source>
        <strain evidence="5">AG5</strain>
    </source>
</reference>
<accession>A0A8H3E187</accession>
<proteinExistence type="predicted"/>
<feature type="repeat" description="WD" evidence="3">
    <location>
        <begin position="651"/>
        <end position="683"/>
    </location>
</feature>
<dbReference type="PROSITE" id="PS50294">
    <property type="entry name" value="WD_REPEATS_REGION"/>
    <property type="match status" value="6"/>
</dbReference>
<evidence type="ECO:0000256" key="3">
    <source>
        <dbReference type="PROSITE-ProRule" id="PRU00221"/>
    </source>
</evidence>
<feature type="repeat" description="WD" evidence="3">
    <location>
        <begin position="1055"/>
        <end position="1089"/>
    </location>
</feature>
<feature type="repeat" description="WD" evidence="3">
    <location>
        <begin position="827"/>
        <end position="868"/>
    </location>
</feature>
<gene>
    <name evidence="5" type="ORF">RDB_LOCUS74645</name>
</gene>
<dbReference type="InterPro" id="IPR027417">
    <property type="entry name" value="P-loop_NTPase"/>
</dbReference>
<sequence length="1177" mass="128294">MSRPAVTSTSKNGQEKSAGALSSFLYSNLEILRPVKQAAYDSDLAIETRRRGCTQGTRAQVLAGLDHWLGDPASPPVCWLTGMSGTGKTTIAYTFCEMAEKDNLLAGSFFCTRTSAECRSLSRIIPTIAYQLAGYSTPYRAVLSKGLGSTIDPSSKHVLAQFAQLLKQPLQEVQDSIPKQLLVVIDGLDECEDRSGVGRILDTLFEYAPQIPLKFLIASQSNAEIHVKMTFHQQSREMMQLDEIEKSVMQADIELYLSEALEFLLNSPVEMEQLVQRSGIFFIYAATIVYYIASGKRSIDPHKRLRSILSPASDAATWYSPVDELYSRILKSALEEGEPNDILMVLHVVLLAQEPINIAMIAVLAGIDDPRRVSSALRRLGSVLHRPGTTSVVSTIHASFPEFMFEIERSGPFFCNVDELNYALADKCFSIMKEQLCFNICDLKTSFVLDNQIEDLPARVNNTVSFSLTYACRYWANYLGSSNSRRSEGLESMLAEFLCNQLLFWMEVLNLREVMIEGAEGLQRAEQWLKRVSCKSAKLGKFVEDAHDFVAGFAANPVSLSTPHIYTSSLPFCPRSSLVYQNYWKRVHGVLELNGSLMEHREVIALATWALSSNVLSVAYSCSGDQIVVGCSDKTVRLLSAYDGAELVTPLQGHTEIVHSVAFSTDGQFVVSGSYDGTVRVWNTTIGIPICAAPPQKLDGKICHVTSVSFSPDGRRVVSGSVAGTIRLLNALDGTPLPGPLEGHNDWIRCVTFSPDGTLIASASDDHTIRLWHSYSGFPASSTLEGHTHWVMSVAFSPDGTRLASGSRDHTIRVWNIQDGSLASQSIEGHTGTVYSVVISSDGTRVASGSGDGTIRVWNIDDGTLAAGPFRLIDHTGSAVLVTSVAFSPDGTRVISSAHNRAVHVWDLRYGSDTLASPPSMSHKTVPTISSLGFSPDSTHVLSSSPDSTIRLWNTRNGLSITGTGKGLLPSSSTSPFSPMYSSNGLYLACSFEGGVLHIMSMATGAIIARLTGAENRPLSAFRFSQDSSCIITGGSDGLIRVQNLRTRQILACSFIGHTGAVSSITQSLDSSLLASYSDEDKTIRIWDMLAPRLDLGNQSSSAPNPAVGSIHENSWHVVKNGWAVNNNDEILFWLPNDIAPVWRSPNASLIITENGTLQIPRQKLIIGSMWSKCYIP</sequence>
<feature type="repeat" description="WD" evidence="3">
    <location>
        <begin position="929"/>
        <end position="963"/>
    </location>
</feature>
<dbReference type="CDD" id="cd00200">
    <property type="entry name" value="WD40"/>
    <property type="match status" value="1"/>
</dbReference>
<dbReference type="InterPro" id="IPR015943">
    <property type="entry name" value="WD40/YVTN_repeat-like_dom_sf"/>
</dbReference>
<evidence type="ECO:0000259" key="4">
    <source>
        <dbReference type="Pfam" id="PF24883"/>
    </source>
</evidence>
<feature type="domain" description="Nephrocystin 3-like N-terminal" evidence="4">
    <location>
        <begin position="66"/>
        <end position="219"/>
    </location>
</feature>
<dbReference type="PROSITE" id="PS00678">
    <property type="entry name" value="WD_REPEATS_1"/>
    <property type="match status" value="4"/>
</dbReference>
<feature type="repeat" description="WD" evidence="3">
    <location>
        <begin position="875"/>
        <end position="916"/>
    </location>
</feature>
<dbReference type="SUPFAM" id="SSF101898">
    <property type="entry name" value="NHL repeat"/>
    <property type="match status" value="1"/>
</dbReference>
<organism evidence="5 6">
    <name type="scientific">Rhizoctonia solani</name>
    <dbReference type="NCBI Taxonomy" id="456999"/>
    <lineage>
        <taxon>Eukaryota</taxon>
        <taxon>Fungi</taxon>
        <taxon>Dikarya</taxon>
        <taxon>Basidiomycota</taxon>
        <taxon>Agaricomycotina</taxon>
        <taxon>Agaricomycetes</taxon>
        <taxon>Cantharellales</taxon>
        <taxon>Ceratobasidiaceae</taxon>
        <taxon>Rhizoctonia</taxon>
    </lineage>
</organism>
<evidence type="ECO:0000313" key="5">
    <source>
        <dbReference type="EMBL" id="CAE7140501.1"/>
    </source>
</evidence>
<dbReference type="EMBL" id="CAJNJQ010001503">
    <property type="protein sequence ID" value="CAE7140501.1"/>
    <property type="molecule type" value="Genomic_DNA"/>
</dbReference>
<dbReference type="InterPro" id="IPR050349">
    <property type="entry name" value="WD_LIS1/nudF_dynein_reg"/>
</dbReference>
<dbReference type="SMART" id="SM00320">
    <property type="entry name" value="WD40"/>
    <property type="match status" value="10"/>
</dbReference>
<evidence type="ECO:0000313" key="6">
    <source>
        <dbReference type="Proteomes" id="UP000663827"/>
    </source>
</evidence>
<dbReference type="InterPro" id="IPR001680">
    <property type="entry name" value="WD40_rpt"/>
</dbReference>